<gene>
    <name evidence="4" type="ORF">ACAOBT_LOCUS8839</name>
</gene>
<dbReference type="Gene3D" id="1.10.10.10">
    <property type="entry name" value="Winged helix-like DNA-binding domain superfamily/Winged helix DNA-binding domain"/>
    <property type="match status" value="1"/>
</dbReference>
<dbReference type="GO" id="GO:0005634">
    <property type="term" value="C:nucleus"/>
    <property type="evidence" value="ECO:0007669"/>
    <property type="project" value="UniProtKB-SubCell"/>
</dbReference>
<proteinExistence type="predicted"/>
<evidence type="ECO:0000313" key="5">
    <source>
        <dbReference type="Proteomes" id="UP001152888"/>
    </source>
</evidence>
<dbReference type="AlphaFoldDB" id="A0A9P0P902"/>
<dbReference type="GO" id="GO:0003677">
    <property type="term" value="F:DNA binding"/>
    <property type="evidence" value="ECO:0007669"/>
    <property type="project" value="InterPro"/>
</dbReference>
<dbReference type="InterPro" id="IPR001523">
    <property type="entry name" value="Paired_dom"/>
</dbReference>
<dbReference type="SUPFAM" id="SSF46689">
    <property type="entry name" value="Homeodomain-like"/>
    <property type="match status" value="1"/>
</dbReference>
<keyword evidence="2" id="KW-0563">Paired box</keyword>
<evidence type="ECO:0000259" key="3">
    <source>
        <dbReference type="PROSITE" id="PS51057"/>
    </source>
</evidence>
<accession>A0A9P0P902</accession>
<dbReference type="Pfam" id="PF00292">
    <property type="entry name" value="PAX"/>
    <property type="match status" value="1"/>
</dbReference>
<keyword evidence="5" id="KW-1185">Reference proteome</keyword>
<dbReference type="InterPro" id="IPR009057">
    <property type="entry name" value="Homeodomain-like_sf"/>
</dbReference>
<comment type="subcellular location">
    <subcellularLocation>
        <location evidence="1">Nucleus</location>
    </subcellularLocation>
</comment>
<protein>
    <recommendedName>
        <fullName evidence="3">Paired domain-containing protein</fullName>
    </recommendedName>
</protein>
<dbReference type="PROSITE" id="PS51057">
    <property type="entry name" value="PAIRED_2"/>
    <property type="match status" value="1"/>
</dbReference>
<dbReference type="EMBL" id="CAKOFQ010006773">
    <property type="protein sequence ID" value="CAH1970269.1"/>
    <property type="molecule type" value="Genomic_DNA"/>
</dbReference>
<name>A0A9P0P902_ACAOB</name>
<evidence type="ECO:0000313" key="4">
    <source>
        <dbReference type="EMBL" id="CAH1970269.1"/>
    </source>
</evidence>
<dbReference type="InterPro" id="IPR036388">
    <property type="entry name" value="WH-like_DNA-bd_sf"/>
</dbReference>
<comment type="caution">
    <text evidence="4">The sequence shown here is derived from an EMBL/GenBank/DDBJ whole genome shotgun (WGS) entry which is preliminary data.</text>
</comment>
<dbReference type="Proteomes" id="UP001152888">
    <property type="component" value="Unassembled WGS sequence"/>
</dbReference>
<feature type="domain" description="Paired" evidence="3">
    <location>
        <begin position="1"/>
        <end position="129"/>
    </location>
</feature>
<organism evidence="4 5">
    <name type="scientific">Acanthoscelides obtectus</name>
    <name type="common">Bean weevil</name>
    <name type="synonym">Bruchus obtectus</name>
    <dbReference type="NCBI Taxonomy" id="200917"/>
    <lineage>
        <taxon>Eukaryota</taxon>
        <taxon>Metazoa</taxon>
        <taxon>Ecdysozoa</taxon>
        <taxon>Arthropoda</taxon>
        <taxon>Hexapoda</taxon>
        <taxon>Insecta</taxon>
        <taxon>Pterygota</taxon>
        <taxon>Neoptera</taxon>
        <taxon>Endopterygota</taxon>
        <taxon>Coleoptera</taxon>
        <taxon>Polyphaga</taxon>
        <taxon>Cucujiformia</taxon>
        <taxon>Chrysomeloidea</taxon>
        <taxon>Chrysomelidae</taxon>
        <taxon>Bruchinae</taxon>
        <taxon>Bruchini</taxon>
        <taxon>Acanthoscelides</taxon>
    </lineage>
</organism>
<sequence>MGKNKYLPEELRLKVVELKRQVVKQCSIARNLDLSEGFVSEILKKFQLLGNITNRSKSGRPRKTTLYVHKGIKTVSIADPYKSFVQMNADIRQYFNTDITARRCLCEVRLFGIFAVKNRFCLKRIEKKSETFKLDT</sequence>
<evidence type="ECO:0000256" key="1">
    <source>
        <dbReference type="ARBA" id="ARBA00004123"/>
    </source>
</evidence>
<reference evidence="4" key="1">
    <citation type="submission" date="2022-03" db="EMBL/GenBank/DDBJ databases">
        <authorList>
            <person name="Sayadi A."/>
        </authorList>
    </citation>
    <scope>NUCLEOTIDE SEQUENCE</scope>
</reference>
<dbReference type="OrthoDB" id="9996331at2759"/>
<evidence type="ECO:0000256" key="2">
    <source>
        <dbReference type="ARBA" id="ARBA00022724"/>
    </source>
</evidence>
<dbReference type="GO" id="GO:0006355">
    <property type="term" value="P:regulation of DNA-templated transcription"/>
    <property type="evidence" value="ECO:0007669"/>
    <property type="project" value="InterPro"/>
</dbReference>